<dbReference type="PANTHER" id="PTHR38430">
    <property type="entry name" value="PROTEIN-ARGININE KINASE ACTIVATOR PROTEIN"/>
    <property type="match status" value="1"/>
</dbReference>
<accession>A0A7Y2H155</accession>
<dbReference type="GO" id="GO:1990169">
    <property type="term" value="P:stress response to copper ion"/>
    <property type="evidence" value="ECO:0007669"/>
    <property type="project" value="TreeGrafter"/>
</dbReference>
<dbReference type="Pfam" id="PF02151">
    <property type="entry name" value="UVR"/>
    <property type="match status" value="1"/>
</dbReference>
<protein>
    <recommendedName>
        <fullName evidence="1">UVR domain-containing protein</fullName>
    </recommendedName>
</protein>
<evidence type="ECO:0000313" key="3">
    <source>
        <dbReference type="Proteomes" id="UP000547674"/>
    </source>
</evidence>
<gene>
    <name evidence="2" type="ORF">HKN21_02825</name>
</gene>
<sequence length="174" mass="19238">MESKDKNLCEQCGKNPATVFIKRVSQGDEVEFNVCKTCSDELGGMSAPKPQAATDPLTSLFQGMEETGSSGAICAQCGMTYTRVKETGRVGCAHCYTVYKTELETLLRRIHGRIDHRGRLPRREGEAFAKASKIKRLSDELERAVQAEDYERAAGLRDRLKEEGVTEEEGVTGE</sequence>
<dbReference type="GO" id="GO:0005507">
    <property type="term" value="F:copper ion binding"/>
    <property type="evidence" value="ECO:0007669"/>
    <property type="project" value="TreeGrafter"/>
</dbReference>
<proteinExistence type="predicted"/>
<evidence type="ECO:0000259" key="1">
    <source>
        <dbReference type="PROSITE" id="PS50151"/>
    </source>
</evidence>
<comment type="caution">
    <text evidence="2">The sequence shown here is derived from an EMBL/GenBank/DDBJ whole genome shotgun (WGS) entry which is preliminary data.</text>
</comment>
<dbReference type="GO" id="GO:1990170">
    <property type="term" value="P:stress response to cadmium ion"/>
    <property type="evidence" value="ECO:0007669"/>
    <property type="project" value="TreeGrafter"/>
</dbReference>
<reference evidence="2 3" key="1">
    <citation type="submission" date="2020-03" db="EMBL/GenBank/DDBJ databases">
        <title>Metabolic flexibility allows generalist bacteria to become dominant in a frequently disturbed ecosystem.</title>
        <authorList>
            <person name="Chen Y.-J."/>
            <person name="Leung P.M."/>
            <person name="Bay S.K."/>
            <person name="Hugenholtz P."/>
            <person name="Kessler A.J."/>
            <person name="Shelley G."/>
            <person name="Waite D.W."/>
            <person name="Cook P.L."/>
            <person name="Greening C."/>
        </authorList>
    </citation>
    <scope>NUCLEOTIDE SEQUENCE [LARGE SCALE GENOMIC DNA]</scope>
    <source>
        <strain evidence="2">SS_bin_28</strain>
    </source>
</reference>
<dbReference type="PANTHER" id="PTHR38430:SF1">
    <property type="entry name" value="PROTEIN-ARGININE KINASE ACTIVATOR PROTEIN"/>
    <property type="match status" value="1"/>
</dbReference>
<dbReference type="InterPro" id="IPR025542">
    <property type="entry name" value="YacH"/>
</dbReference>
<organism evidence="2 3">
    <name type="scientific">Eiseniibacteriota bacterium</name>
    <dbReference type="NCBI Taxonomy" id="2212470"/>
    <lineage>
        <taxon>Bacteria</taxon>
        <taxon>Candidatus Eiseniibacteriota</taxon>
    </lineage>
</organism>
<dbReference type="PROSITE" id="PS50151">
    <property type="entry name" value="UVR"/>
    <property type="match status" value="1"/>
</dbReference>
<dbReference type="InterPro" id="IPR001943">
    <property type="entry name" value="UVR_dom"/>
</dbReference>
<dbReference type="Proteomes" id="UP000547674">
    <property type="component" value="Unassembled WGS sequence"/>
</dbReference>
<dbReference type="AlphaFoldDB" id="A0A7Y2H155"/>
<dbReference type="PIRSF" id="PIRSF015034">
    <property type="entry name" value="YacH"/>
    <property type="match status" value="1"/>
</dbReference>
<feature type="domain" description="UVR" evidence="1">
    <location>
        <begin position="131"/>
        <end position="166"/>
    </location>
</feature>
<dbReference type="EMBL" id="JABDJR010000105">
    <property type="protein sequence ID" value="NNF05674.1"/>
    <property type="molecule type" value="Genomic_DNA"/>
</dbReference>
<dbReference type="GO" id="GO:0050897">
    <property type="term" value="F:cobalt ion binding"/>
    <property type="evidence" value="ECO:0007669"/>
    <property type="project" value="TreeGrafter"/>
</dbReference>
<evidence type="ECO:0000313" key="2">
    <source>
        <dbReference type="EMBL" id="NNF05674.1"/>
    </source>
</evidence>
<dbReference type="GO" id="GO:0046870">
    <property type="term" value="F:cadmium ion binding"/>
    <property type="evidence" value="ECO:0007669"/>
    <property type="project" value="TreeGrafter"/>
</dbReference>
<dbReference type="Gene3D" id="4.10.860.10">
    <property type="entry name" value="UVR domain"/>
    <property type="match status" value="1"/>
</dbReference>
<name>A0A7Y2H155_UNCEI</name>
<dbReference type="GO" id="GO:0008270">
    <property type="term" value="F:zinc ion binding"/>
    <property type="evidence" value="ECO:0007669"/>
    <property type="project" value="TreeGrafter"/>
</dbReference>